<dbReference type="Pfam" id="PF06892">
    <property type="entry name" value="Phage_CP76"/>
    <property type="match status" value="1"/>
</dbReference>
<reference evidence="1 2" key="1">
    <citation type="submission" date="2018-04" db="EMBL/GenBank/DDBJ databases">
        <title>Brenneria corticis sp.nov.</title>
        <authorList>
            <person name="Li Y."/>
        </authorList>
    </citation>
    <scope>NUCLEOTIDE SEQUENCE [LARGE SCALE GENOMIC DNA]</scope>
    <source>
        <strain evidence="1 2">CFCC 11842</strain>
    </source>
</reference>
<dbReference type="AlphaFoldDB" id="A0A2U1U9B1"/>
<dbReference type="Proteomes" id="UP000296159">
    <property type="component" value="Unassembled WGS sequence"/>
</dbReference>
<evidence type="ECO:0008006" key="3">
    <source>
        <dbReference type="Google" id="ProtNLM"/>
    </source>
</evidence>
<dbReference type="InterPro" id="IPR009679">
    <property type="entry name" value="Phage_186_CII-like"/>
</dbReference>
<gene>
    <name evidence="1" type="ORF">DDT56_04960</name>
</gene>
<name>A0A2U1U9B1_9GAMM</name>
<comment type="caution">
    <text evidence="1">The sequence shown here is derived from an EMBL/GenBank/DDBJ whole genome shotgun (WGS) entry which is preliminary data.</text>
</comment>
<dbReference type="GO" id="GO:0003677">
    <property type="term" value="F:DNA binding"/>
    <property type="evidence" value="ECO:0007669"/>
    <property type="project" value="InterPro"/>
</dbReference>
<evidence type="ECO:0000313" key="2">
    <source>
        <dbReference type="Proteomes" id="UP000296159"/>
    </source>
</evidence>
<sequence>MFDYQISKHPHFDAACRAFALAHNLEEIASAVGVRSQVLRNKLNPEQPHRLTCDELLAITDHTEDATLLDGVLLQINCLPSVPRNEASSHNVPVFALSATADVGAIAGEAVSTVPMSQARKNAILNRANSAIRNLSLIVLSVEARFQSTPMMAAAVDVLSSCAVPGLA</sequence>
<keyword evidence="2" id="KW-1185">Reference proteome</keyword>
<evidence type="ECO:0000313" key="1">
    <source>
        <dbReference type="EMBL" id="PWC18222.1"/>
    </source>
</evidence>
<accession>A0A2U1U9B1</accession>
<proteinExistence type="predicted"/>
<dbReference type="RefSeq" id="WP_136165378.1">
    <property type="nucleotide sequence ID" value="NZ_KZ819073.1"/>
</dbReference>
<protein>
    <recommendedName>
        <fullName evidence="3">Phage regulatory CII family protein</fullName>
    </recommendedName>
</protein>
<dbReference type="EMBL" id="QDKH01000005">
    <property type="protein sequence ID" value="PWC18222.1"/>
    <property type="molecule type" value="Genomic_DNA"/>
</dbReference>
<organism evidence="1 2">
    <name type="scientific">Brenneria corticis</name>
    <dbReference type="NCBI Taxonomy" id="2173106"/>
    <lineage>
        <taxon>Bacteria</taxon>
        <taxon>Pseudomonadati</taxon>
        <taxon>Pseudomonadota</taxon>
        <taxon>Gammaproteobacteria</taxon>
        <taxon>Enterobacterales</taxon>
        <taxon>Pectobacteriaceae</taxon>
        <taxon>Brenneria</taxon>
    </lineage>
</organism>